<feature type="chain" id="PRO_5047369354" description="WD40 repeat domain-containing protein" evidence="1">
    <location>
        <begin position="27"/>
        <end position="351"/>
    </location>
</feature>
<dbReference type="EMBL" id="JAHKKG010000003">
    <property type="protein sequence ID" value="MBU2663658.1"/>
    <property type="molecule type" value="Genomic_DNA"/>
</dbReference>
<gene>
    <name evidence="2" type="ORF">KOI35_09080</name>
</gene>
<keyword evidence="3" id="KW-1185">Reference proteome</keyword>
<dbReference type="SUPFAM" id="SSF69304">
    <property type="entry name" value="Tricorn protease N-terminal domain"/>
    <property type="match status" value="1"/>
</dbReference>
<evidence type="ECO:0000256" key="1">
    <source>
        <dbReference type="SAM" id="SignalP"/>
    </source>
</evidence>
<keyword evidence="1" id="KW-0732">Signal</keyword>
<evidence type="ECO:0000313" key="2">
    <source>
        <dbReference type="EMBL" id="MBU2663658.1"/>
    </source>
</evidence>
<sequence>MRTGLSLLTALAAGAVLLFVPPSAQPDTGPLVAGLVWPDAQRGSFTADLPDGSTFTPALFLDARTAIGTAQSRDGSGLRLVLRKTEGAVRVLRPAPPGDDASFPAVTASGDDVVWAEGHGDGRPQLWKVNLRDGRPPRLITGDTGDARFYQSEYDLLVAGGRVHWVAAGDDQSTELRSVALSGGPVRTSTQPGTWQQSVWPWLVDGVASTAGATVLRNPSTGRDMAVAANQRAVTNCTPSWCRVVSLDDDGMPRIEMMRPDGAARLMVAEGVVQTAVADVAVLDRFEVYAQGGGNADLTGNFQLFAYDITGRRAVQISPDAANVGYRAGVLWWSTGNRELFLWHSLDLRTV</sequence>
<reference evidence="2 3" key="1">
    <citation type="submission" date="2021-06" db="EMBL/GenBank/DDBJ databases">
        <title>Actinoplanes lichenicola sp. nov., and Actinoplanes ovalisporus sp. nov., isolated from lichen in Thailand.</title>
        <authorList>
            <person name="Saeng-In P."/>
            <person name="Kanchanasin P."/>
            <person name="Yuki M."/>
            <person name="Kudo T."/>
            <person name="Ohkuma M."/>
            <person name="Phongsopitanun W."/>
            <person name="Tanasupawat S."/>
        </authorList>
    </citation>
    <scope>NUCLEOTIDE SEQUENCE [LARGE SCALE GENOMIC DNA]</scope>
    <source>
        <strain evidence="2 3">NBRC 110975</strain>
    </source>
</reference>
<evidence type="ECO:0000313" key="3">
    <source>
        <dbReference type="Proteomes" id="UP001519654"/>
    </source>
</evidence>
<name>A0ABS5YJL3_9ACTN</name>
<organism evidence="2 3">
    <name type="scientific">Paractinoplanes bogorensis</name>
    <dbReference type="NCBI Taxonomy" id="1610840"/>
    <lineage>
        <taxon>Bacteria</taxon>
        <taxon>Bacillati</taxon>
        <taxon>Actinomycetota</taxon>
        <taxon>Actinomycetes</taxon>
        <taxon>Micromonosporales</taxon>
        <taxon>Micromonosporaceae</taxon>
        <taxon>Paractinoplanes</taxon>
    </lineage>
</organism>
<comment type="caution">
    <text evidence="2">The sequence shown here is derived from an EMBL/GenBank/DDBJ whole genome shotgun (WGS) entry which is preliminary data.</text>
</comment>
<evidence type="ECO:0008006" key="4">
    <source>
        <dbReference type="Google" id="ProtNLM"/>
    </source>
</evidence>
<proteinExistence type="predicted"/>
<feature type="signal peptide" evidence="1">
    <location>
        <begin position="1"/>
        <end position="26"/>
    </location>
</feature>
<accession>A0ABS5YJL3</accession>
<dbReference type="Proteomes" id="UP001519654">
    <property type="component" value="Unassembled WGS sequence"/>
</dbReference>
<protein>
    <recommendedName>
        <fullName evidence="4">WD40 repeat domain-containing protein</fullName>
    </recommendedName>
</protein>